<gene>
    <name evidence="2" type="ORF">CFP75_31425</name>
</gene>
<organism evidence="2 3">
    <name type="scientific">Amycolatopsis alba DSM 44262</name>
    <dbReference type="NCBI Taxonomy" id="1125972"/>
    <lineage>
        <taxon>Bacteria</taxon>
        <taxon>Bacillati</taxon>
        <taxon>Actinomycetota</taxon>
        <taxon>Actinomycetes</taxon>
        <taxon>Pseudonocardiales</taxon>
        <taxon>Pseudonocardiaceae</taxon>
        <taxon>Amycolatopsis</taxon>
    </lineage>
</organism>
<dbReference type="Gene3D" id="1.10.10.2910">
    <property type="match status" value="1"/>
</dbReference>
<feature type="domain" description="IrrE N-terminal-like" evidence="1">
    <location>
        <begin position="36"/>
        <end position="174"/>
    </location>
</feature>
<dbReference type="Proteomes" id="UP000215563">
    <property type="component" value="Unassembled WGS sequence"/>
</dbReference>
<evidence type="ECO:0000259" key="1">
    <source>
        <dbReference type="Pfam" id="PF06114"/>
    </source>
</evidence>
<proteinExistence type="predicted"/>
<dbReference type="EMBL" id="NMQU01000104">
    <property type="protein sequence ID" value="OXM45453.1"/>
    <property type="molecule type" value="Genomic_DNA"/>
</dbReference>
<protein>
    <submittedName>
        <fullName evidence="2">ImmA/IrrE family metallo-endopeptidase</fullName>
    </submittedName>
</protein>
<evidence type="ECO:0000313" key="2">
    <source>
        <dbReference type="EMBL" id="OXM45453.1"/>
    </source>
</evidence>
<sequence length="191" mass="20758">MGARWTQAAMRAVAVEERAGIGLGPLQALDPYRLAEEHGIPVYPLDELGDGPKAYAAIHHFTSARSKVWSAALVPVGSSRLIIENTAHSATRRRASLAHELGHHLLEHEFAGMLLTDDGCRRFDPARENEAKFISGQVLIPDAAAKRAAFDGKENHQVAAAYGVSEQFAQMRMSGARVLAQRALAKQARSR</sequence>
<dbReference type="AlphaFoldDB" id="A0A229RFK4"/>
<comment type="caution">
    <text evidence="2">The sequence shown here is derived from an EMBL/GenBank/DDBJ whole genome shotgun (WGS) entry which is preliminary data.</text>
</comment>
<name>A0A229RFK4_AMYAL</name>
<accession>A0A229RFK4</accession>
<dbReference type="Pfam" id="PF06114">
    <property type="entry name" value="Peptidase_M78"/>
    <property type="match status" value="1"/>
</dbReference>
<reference evidence="2 3" key="1">
    <citation type="submission" date="2017-07" db="EMBL/GenBank/DDBJ databases">
        <title>Amycolatopsis alba DSM 44262 Genome sequencing and assembly.</title>
        <authorList>
            <person name="Kaur N."/>
            <person name="Mayilraj S."/>
        </authorList>
    </citation>
    <scope>NUCLEOTIDE SEQUENCE [LARGE SCALE GENOMIC DNA]</scope>
    <source>
        <strain evidence="2 3">DSM 44262</strain>
    </source>
</reference>
<dbReference type="InterPro" id="IPR010359">
    <property type="entry name" value="IrrE_HExxH"/>
</dbReference>
<evidence type="ECO:0000313" key="3">
    <source>
        <dbReference type="Proteomes" id="UP000215563"/>
    </source>
</evidence>
<keyword evidence="3" id="KW-1185">Reference proteome</keyword>